<feature type="region of interest" description="Disordered" evidence="1">
    <location>
        <begin position="119"/>
        <end position="155"/>
    </location>
</feature>
<protein>
    <submittedName>
        <fullName evidence="2">Uncharacterized protein</fullName>
    </submittedName>
</protein>
<evidence type="ECO:0000313" key="3">
    <source>
        <dbReference type="Proteomes" id="UP000234275"/>
    </source>
</evidence>
<dbReference type="RefSeq" id="XP_024709717.1">
    <property type="nucleotide sequence ID" value="XM_024847343.1"/>
</dbReference>
<dbReference type="GeneID" id="36555042"/>
<reference evidence="2 3" key="1">
    <citation type="submission" date="2016-12" db="EMBL/GenBank/DDBJ databases">
        <title>The genomes of Aspergillus section Nigri reveals drivers in fungal speciation.</title>
        <authorList>
            <consortium name="DOE Joint Genome Institute"/>
            <person name="Vesth T.C."/>
            <person name="Nybo J."/>
            <person name="Theobald S."/>
            <person name="Brandl J."/>
            <person name="Frisvad J.C."/>
            <person name="Nielsen K.F."/>
            <person name="Lyhne E.K."/>
            <person name="Kogle M.E."/>
            <person name="Kuo A."/>
            <person name="Riley R."/>
            <person name="Clum A."/>
            <person name="Nolan M."/>
            <person name="Lipzen A."/>
            <person name="Salamov A."/>
            <person name="Henrissat B."/>
            <person name="Wiebenga A."/>
            <person name="De Vries R.P."/>
            <person name="Grigoriev I.V."/>
            <person name="Mortensen U.H."/>
            <person name="Andersen M.R."/>
            <person name="Baker S.E."/>
        </authorList>
    </citation>
    <scope>NUCLEOTIDE SEQUENCE [LARGE SCALE GENOMIC DNA]</scope>
    <source>
        <strain evidence="2 3">IBT 23096</strain>
    </source>
</reference>
<keyword evidence="3" id="KW-1185">Reference proteome</keyword>
<name>A0A2I2GNF4_9EURO</name>
<feature type="compositionally biased region" description="Polar residues" evidence="1">
    <location>
        <begin position="141"/>
        <end position="151"/>
    </location>
</feature>
<dbReference type="EMBL" id="MSFO01000001">
    <property type="protein sequence ID" value="PLB54415.1"/>
    <property type="molecule type" value="Genomic_DNA"/>
</dbReference>
<dbReference type="AlphaFoldDB" id="A0A2I2GNF4"/>
<feature type="compositionally biased region" description="Polar residues" evidence="1">
    <location>
        <begin position="120"/>
        <end position="131"/>
    </location>
</feature>
<comment type="caution">
    <text evidence="2">The sequence shown here is derived from an EMBL/GenBank/DDBJ whole genome shotgun (WGS) entry which is preliminary data.</text>
</comment>
<sequence>MDTEATKAAARAERLKQLQMEDLGSARREYISTADKKMRQVSMQALEAARMSNVRGSEAQRTAEANKDKLAEWARDTEDLENLDTLLDGQTHRSQLNLTIRGSGGQPYTQEYGKGKAAVSKNSTHARNGTGVSAYKHHQRTGTSGRLQKTSPGFPENQKTCARLCRGGQFPGKFPGCGAHHLQSQVYTGYSDVWRNNLQ</sequence>
<gene>
    <name evidence="2" type="ORF">P170DRAFT_421128</name>
</gene>
<evidence type="ECO:0000313" key="2">
    <source>
        <dbReference type="EMBL" id="PLB54415.1"/>
    </source>
</evidence>
<evidence type="ECO:0000256" key="1">
    <source>
        <dbReference type="SAM" id="MobiDB-lite"/>
    </source>
</evidence>
<accession>A0A2I2GNF4</accession>
<dbReference type="OrthoDB" id="5372553at2759"/>
<dbReference type="Proteomes" id="UP000234275">
    <property type="component" value="Unassembled WGS sequence"/>
</dbReference>
<proteinExistence type="predicted"/>
<organism evidence="2 3">
    <name type="scientific">Aspergillus steynii IBT 23096</name>
    <dbReference type="NCBI Taxonomy" id="1392250"/>
    <lineage>
        <taxon>Eukaryota</taxon>
        <taxon>Fungi</taxon>
        <taxon>Dikarya</taxon>
        <taxon>Ascomycota</taxon>
        <taxon>Pezizomycotina</taxon>
        <taxon>Eurotiomycetes</taxon>
        <taxon>Eurotiomycetidae</taxon>
        <taxon>Eurotiales</taxon>
        <taxon>Aspergillaceae</taxon>
        <taxon>Aspergillus</taxon>
        <taxon>Aspergillus subgen. Circumdati</taxon>
    </lineage>
</organism>
<dbReference type="VEuPathDB" id="FungiDB:P170DRAFT_421128"/>
<dbReference type="STRING" id="1392250.A0A2I2GNF4"/>